<dbReference type="NCBIfam" id="TIGR01552">
    <property type="entry name" value="phd_fam"/>
    <property type="match status" value="1"/>
</dbReference>
<evidence type="ECO:0000256" key="1">
    <source>
        <dbReference type="ARBA" id="ARBA00009981"/>
    </source>
</evidence>
<evidence type="ECO:0000313" key="4">
    <source>
        <dbReference type="Proteomes" id="UP001212981"/>
    </source>
</evidence>
<dbReference type="Gene3D" id="3.40.1620.10">
    <property type="entry name" value="YefM-like domain"/>
    <property type="match status" value="1"/>
</dbReference>
<dbReference type="SUPFAM" id="SSF143120">
    <property type="entry name" value="YefM-like"/>
    <property type="match status" value="1"/>
</dbReference>
<dbReference type="InterPro" id="IPR036165">
    <property type="entry name" value="YefM-like_sf"/>
</dbReference>
<evidence type="ECO:0000313" key="3">
    <source>
        <dbReference type="EMBL" id="MDB7981499.1"/>
    </source>
</evidence>
<protein>
    <recommendedName>
        <fullName evidence="2">Antitoxin</fullName>
    </recommendedName>
</protein>
<dbReference type="Pfam" id="PF02604">
    <property type="entry name" value="PhdYeFM_antitox"/>
    <property type="match status" value="1"/>
</dbReference>
<comment type="similarity">
    <text evidence="1 2">Belongs to the phD/YefM antitoxin family.</text>
</comment>
<proteinExistence type="inferred from homology"/>
<comment type="function">
    <text evidence="2">Antitoxin component of a type II toxin-antitoxin (TA) system.</text>
</comment>
<comment type="caution">
    <text evidence="3">The sequence shown here is derived from an EMBL/GenBank/DDBJ whole genome shotgun (WGS) entry which is preliminary data.</text>
</comment>
<reference evidence="3" key="1">
    <citation type="submission" date="2023-01" db="EMBL/GenBank/DDBJ databases">
        <title>Human gut microbiome strain richness.</title>
        <authorList>
            <person name="Chen-Liaw A."/>
        </authorList>
    </citation>
    <scope>NUCLEOTIDE SEQUENCE</scope>
    <source>
        <strain evidence="3">D8_m1001271B151109d0_201107</strain>
    </source>
</reference>
<gene>
    <name evidence="3" type="ORF">PND82_01540</name>
</gene>
<name>A0AAW6CLP0_9FIRM</name>
<organism evidence="3 4">
    <name type="scientific">Faecalicoccus pleomorphus</name>
    <dbReference type="NCBI Taxonomy" id="1323"/>
    <lineage>
        <taxon>Bacteria</taxon>
        <taxon>Bacillati</taxon>
        <taxon>Bacillota</taxon>
        <taxon>Erysipelotrichia</taxon>
        <taxon>Erysipelotrichales</taxon>
        <taxon>Erysipelotrichaceae</taxon>
        <taxon>Faecalicoccus</taxon>
    </lineage>
</organism>
<evidence type="ECO:0000256" key="2">
    <source>
        <dbReference type="RuleBase" id="RU362080"/>
    </source>
</evidence>
<dbReference type="Proteomes" id="UP001212981">
    <property type="component" value="Unassembled WGS sequence"/>
</dbReference>
<dbReference type="EMBL" id="JAQLXO010000001">
    <property type="protein sequence ID" value="MDB7981499.1"/>
    <property type="molecule type" value="Genomic_DNA"/>
</dbReference>
<accession>A0AAW6CLP0</accession>
<dbReference type="RefSeq" id="WP_272000805.1">
    <property type="nucleotide sequence ID" value="NZ_JAQLXO010000001.1"/>
</dbReference>
<dbReference type="InterPro" id="IPR006442">
    <property type="entry name" value="Antitoxin_Phd/YefM"/>
</dbReference>
<dbReference type="AlphaFoldDB" id="A0AAW6CLP0"/>
<sequence>MNIRPSAAIRQNYNEIADLCRQTKEPVFLTKNGEGDLVVMDLETYEQREKMLKLREELVSVEEERLLGNTGYSVDQVSKMMNEVIEEVVKNGRNE</sequence>